<dbReference type="InterPro" id="IPR030678">
    <property type="entry name" value="Peptide/Ni-bd"/>
</dbReference>
<feature type="domain" description="Solute-binding protein family 5" evidence="7">
    <location>
        <begin position="132"/>
        <end position="521"/>
    </location>
</feature>
<comment type="similarity">
    <text evidence="2">Belongs to the bacterial solute-binding protein 5 family.</text>
</comment>
<protein>
    <submittedName>
        <fullName evidence="8">Oligopeptide ABC transporter substrate-binding protein</fullName>
    </submittedName>
</protein>
<proteinExistence type="inferred from homology"/>
<dbReference type="Proteomes" id="UP001057877">
    <property type="component" value="Chromosome"/>
</dbReference>
<evidence type="ECO:0000256" key="6">
    <source>
        <dbReference type="SAM" id="SignalP"/>
    </source>
</evidence>
<dbReference type="PROSITE" id="PS51257">
    <property type="entry name" value="PROKAR_LIPOPROTEIN"/>
    <property type="match status" value="1"/>
</dbReference>
<comment type="subcellular location">
    <subcellularLocation>
        <location evidence="1">Cell membrane</location>
        <topology evidence="1">Lipid-anchor</topology>
    </subcellularLocation>
</comment>
<keyword evidence="3" id="KW-0813">Transport</keyword>
<reference evidence="8" key="1">
    <citation type="submission" date="2022-01" db="EMBL/GenBank/DDBJ databases">
        <title>Paenibacillus spongiae sp. nov., isolated from marine sponge.</title>
        <authorList>
            <person name="Li Z."/>
            <person name="Zhang M."/>
        </authorList>
    </citation>
    <scope>NUCLEOTIDE SEQUENCE</scope>
    <source>
        <strain evidence="8">PHS-Z3</strain>
    </source>
</reference>
<evidence type="ECO:0000313" key="8">
    <source>
        <dbReference type="EMBL" id="UVI29298.1"/>
    </source>
</evidence>
<feature type="signal peptide" evidence="6">
    <location>
        <begin position="1"/>
        <end position="25"/>
    </location>
</feature>
<evidence type="ECO:0000256" key="3">
    <source>
        <dbReference type="ARBA" id="ARBA00022448"/>
    </source>
</evidence>
<dbReference type="Gene3D" id="3.40.190.10">
    <property type="entry name" value="Periplasmic binding protein-like II"/>
    <property type="match status" value="1"/>
</dbReference>
<feature type="region of interest" description="Disordered" evidence="5">
    <location>
        <begin position="33"/>
        <end position="59"/>
    </location>
</feature>
<feature type="chain" id="PRO_5047508921" evidence="6">
    <location>
        <begin position="26"/>
        <end position="615"/>
    </location>
</feature>
<evidence type="ECO:0000259" key="7">
    <source>
        <dbReference type="Pfam" id="PF00496"/>
    </source>
</evidence>
<dbReference type="Gene3D" id="3.10.105.10">
    <property type="entry name" value="Dipeptide-binding Protein, Domain 3"/>
    <property type="match status" value="1"/>
</dbReference>
<dbReference type="InterPro" id="IPR039424">
    <property type="entry name" value="SBP_5"/>
</dbReference>
<dbReference type="Pfam" id="PF00496">
    <property type="entry name" value="SBP_bac_5"/>
    <property type="match status" value="1"/>
</dbReference>
<dbReference type="PROSITE" id="PS01040">
    <property type="entry name" value="SBP_BACTERIAL_5"/>
    <property type="match status" value="1"/>
</dbReference>
<feature type="compositionally biased region" description="Basic and acidic residues" evidence="5">
    <location>
        <begin position="43"/>
        <end position="57"/>
    </location>
</feature>
<dbReference type="PIRSF" id="PIRSF002741">
    <property type="entry name" value="MppA"/>
    <property type="match status" value="1"/>
</dbReference>
<sequence>MLKKKTVFARSLFIPLMLAFLVVLAACSTNNGNIVNTPSPTDGTEKPAETPTEKPAPDDGLYSIEDFSNVKKNEGEAIKGGSITFGLVSDTPFEGTLNFSFYGSDPDAQVLSWFDEPLLTWDKSYVYTNDGAATYEVSEDGKTFTFTIRDNVNWHDGKPVTAEDWLFAHEVIGDKKYDGLRYDSSFTNIVGMTEYHEGKAKTISGIEVLSEKKLKITYIQSTPSLLTGGVWTYPLAKHIFGNMDVDKISSSPEVREKPIGFGPFKVKSIVPGESVVYEKNTDYWRGEPALDEVVLKVINPTTVVQQLKSGGVDLVDSFPVDQYPDNANLSNLEFLGAIDRAYTYIGFKLGKWDAEAGKVIPDPKAKMGDVNLRKAMWHAVDNDQVGKKFYHGLRWNATTLIPPSHPEYHDSTIKGLAYDPELAKKILDDAGYKMDGKFRTNPDGSELVINFISMTGGDIAEPLAQYYVQSWQAIGLNVQLEMVEFNTFYDRVGSKGKDDPKVDVYQGAWGVGIDVDPSGLYGRDALLNFPRYASDEQDKLLKEGVSEAAFDVKVRQGIYKEWQQLMVNEIPVFPTLYRAIITPVNKRILNFAIGDGTNLYLNQLAVSQDKPFVAE</sequence>
<dbReference type="PANTHER" id="PTHR30290:SF9">
    <property type="entry name" value="OLIGOPEPTIDE-BINDING PROTEIN APPA"/>
    <property type="match status" value="1"/>
</dbReference>
<dbReference type="RefSeq" id="WP_258385387.1">
    <property type="nucleotide sequence ID" value="NZ_CP091430.1"/>
</dbReference>
<dbReference type="EMBL" id="CP091430">
    <property type="protein sequence ID" value="UVI29298.1"/>
    <property type="molecule type" value="Genomic_DNA"/>
</dbReference>
<evidence type="ECO:0000256" key="1">
    <source>
        <dbReference type="ARBA" id="ARBA00004193"/>
    </source>
</evidence>
<name>A0ABY5S9A9_9BACL</name>
<accession>A0ABY5S9A9</accession>
<evidence type="ECO:0000256" key="4">
    <source>
        <dbReference type="ARBA" id="ARBA00022729"/>
    </source>
</evidence>
<evidence type="ECO:0000256" key="5">
    <source>
        <dbReference type="SAM" id="MobiDB-lite"/>
    </source>
</evidence>
<dbReference type="SUPFAM" id="SSF53850">
    <property type="entry name" value="Periplasmic binding protein-like II"/>
    <property type="match status" value="1"/>
</dbReference>
<feature type="compositionally biased region" description="Polar residues" evidence="5">
    <location>
        <begin position="33"/>
        <end position="42"/>
    </location>
</feature>
<gene>
    <name evidence="8" type="ORF">L1F29_28350</name>
</gene>
<keyword evidence="4 6" id="KW-0732">Signal</keyword>
<dbReference type="CDD" id="cd08510">
    <property type="entry name" value="PBP2_Lactococcal_OppA_like"/>
    <property type="match status" value="1"/>
</dbReference>
<evidence type="ECO:0000256" key="2">
    <source>
        <dbReference type="ARBA" id="ARBA00005695"/>
    </source>
</evidence>
<organism evidence="8 9">
    <name type="scientific">Paenibacillus spongiae</name>
    <dbReference type="NCBI Taxonomy" id="2909671"/>
    <lineage>
        <taxon>Bacteria</taxon>
        <taxon>Bacillati</taxon>
        <taxon>Bacillota</taxon>
        <taxon>Bacilli</taxon>
        <taxon>Bacillales</taxon>
        <taxon>Paenibacillaceae</taxon>
        <taxon>Paenibacillus</taxon>
    </lineage>
</organism>
<keyword evidence="9" id="KW-1185">Reference proteome</keyword>
<dbReference type="InterPro" id="IPR000914">
    <property type="entry name" value="SBP_5_dom"/>
</dbReference>
<dbReference type="PANTHER" id="PTHR30290">
    <property type="entry name" value="PERIPLASMIC BINDING COMPONENT OF ABC TRANSPORTER"/>
    <property type="match status" value="1"/>
</dbReference>
<dbReference type="InterPro" id="IPR023765">
    <property type="entry name" value="SBP_5_CS"/>
</dbReference>
<evidence type="ECO:0000313" key="9">
    <source>
        <dbReference type="Proteomes" id="UP001057877"/>
    </source>
</evidence>